<comment type="similarity">
    <text evidence="1 2">Belongs to the polypeptide deformylase family.</text>
</comment>
<dbReference type="Proteomes" id="UP001161409">
    <property type="component" value="Unassembled WGS sequence"/>
</dbReference>
<dbReference type="RefSeq" id="WP_169561405.1">
    <property type="nucleotide sequence ID" value="NZ_BSNF01000008.1"/>
</dbReference>
<protein>
    <recommendedName>
        <fullName evidence="2">Peptide deformylase-like</fullName>
    </recommendedName>
    <alternativeName>
        <fullName evidence="2">Polypeptide deformylase-like</fullName>
    </alternativeName>
</protein>
<name>A0ABQ5U7C4_9PROT</name>
<reference evidence="3" key="1">
    <citation type="journal article" date="2014" name="Int. J. Syst. Evol. Microbiol.">
        <title>Complete genome of a new Firmicutes species belonging to the dominant human colonic microbiota ('Ruminococcus bicirculans') reveals two chromosomes and a selective capacity to utilize plant glucans.</title>
        <authorList>
            <consortium name="NISC Comparative Sequencing Program"/>
            <person name="Wegmann U."/>
            <person name="Louis P."/>
            <person name="Goesmann A."/>
            <person name="Henrissat B."/>
            <person name="Duncan S.H."/>
            <person name="Flint H.J."/>
        </authorList>
    </citation>
    <scope>NUCLEOTIDE SEQUENCE</scope>
    <source>
        <strain evidence="3">NBRC 103408</strain>
    </source>
</reference>
<comment type="caution">
    <text evidence="3">The sequence shown here is derived from an EMBL/GenBank/DDBJ whole genome shotgun (WGS) entry which is preliminary data.</text>
</comment>
<accession>A0ABQ5U7C4</accession>
<evidence type="ECO:0000256" key="1">
    <source>
        <dbReference type="ARBA" id="ARBA00010759"/>
    </source>
</evidence>
<organism evidence="3 4">
    <name type="scientific">Sneathiella chinensis</name>
    <dbReference type="NCBI Taxonomy" id="349750"/>
    <lineage>
        <taxon>Bacteria</taxon>
        <taxon>Pseudomonadati</taxon>
        <taxon>Pseudomonadota</taxon>
        <taxon>Alphaproteobacteria</taxon>
        <taxon>Sneathiellales</taxon>
        <taxon>Sneathiellaceae</taxon>
        <taxon>Sneathiella</taxon>
    </lineage>
</organism>
<dbReference type="NCBIfam" id="TIGR00079">
    <property type="entry name" value="pept_deformyl"/>
    <property type="match status" value="1"/>
</dbReference>
<dbReference type="InterPro" id="IPR036821">
    <property type="entry name" value="Peptide_deformylase_sf"/>
</dbReference>
<dbReference type="EMBL" id="BSNF01000008">
    <property type="protein sequence ID" value="GLQ07326.1"/>
    <property type="molecule type" value="Genomic_DNA"/>
</dbReference>
<sequence>MSSLSLVIGPHPVFRQKAIPVAEVDDTVRREVADMFDVLYRHQGVGIGANMVGLLKRIIVIDLQEGGQKKPLAMINPDILETSESTQEFEEASLSFPGIAAKIRRPASITVRYLDLEGQGQEITAEGWLATVIQHEMDYLDGVLFFDHLSRLKRDGLLRKYRKMQG</sequence>
<dbReference type="Gene3D" id="3.90.45.10">
    <property type="entry name" value="Peptide deformylase"/>
    <property type="match status" value="1"/>
</dbReference>
<comment type="caution">
    <text evidence="2">Lacks conserved residue(s) required for the propagation of feature annotation.</text>
</comment>
<dbReference type="PRINTS" id="PR01576">
    <property type="entry name" value="PDEFORMYLASE"/>
</dbReference>
<gene>
    <name evidence="3" type="primary">def_2</name>
    <name evidence="3" type="ORF">GCM10007924_25470</name>
</gene>
<dbReference type="NCBIfam" id="NF001159">
    <property type="entry name" value="PRK00150.1-3"/>
    <property type="match status" value="1"/>
</dbReference>
<feature type="active site" evidence="2">
    <location>
        <position position="136"/>
    </location>
</feature>
<dbReference type="PANTHER" id="PTHR10458:SF22">
    <property type="entry name" value="PEPTIDE DEFORMYLASE"/>
    <property type="match status" value="1"/>
</dbReference>
<dbReference type="HAMAP" id="MF_00163">
    <property type="entry name" value="Pep_deformylase"/>
    <property type="match status" value="1"/>
</dbReference>
<dbReference type="InterPro" id="IPR023635">
    <property type="entry name" value="Peptide_deformylase"/>
</dbReference>
<reference evidence="3" key="2">
    <citation type="submission" date="2023-01" db="EMBL/GenBank/DDBJ databases">
        <title>Draft genome sequence of Sneathiella chinensis strain NBRC 103408.</title>
        <authorList>
            <person name="Sun Q."/>
            <person name="Mori K."/>
        </authorList>
    </citation>
    <scope>NUCLEOTIDE SEQUENCE</scope>
    <source>
        <strain evidence="3">NBRC 103408</strain>
    </source>
</reference>
<keyword evidence="4" id="KW-1185">Reference proteome</keyword>
<evidence type="ECO:0000256" key="2">
    <source>
        <dbReference type="HAMAP-Rule" id="MF_00163"/>
    </source>
</evidence>
<dbReference type="PIRSF" id="PIRSF004749">
    <property type="entry name" value="Pep_def"/>
    <property type="match status" value="1"/>
</dbReference>
<evidence type="ECO:0000313" key="3">
    <source>
        <dbReference type="EMBL" id="GLQ07326.1"/>
    </source>
</evidence>
<proteinExistence type="inferred from homology"/>
<dbReference type="Pfam" id="PF01327">
    <property type="entry name" value="Pep_deformylase"/>
    <property type="match status" value="1"/>
</dbReference>
<dbReference type="SUPFAM" id="SSF56420">
    <property type="entry name" value="Peptide deformylase"/>
    <property type="match status" value="1"/>
</dbReference>
<evidence type="ECO:0000313" key="4">
    <source>
        <dbReference type="Proteomes" id="UP001161409"/>
    </source>
</evidence>
<dbReference type="CDD" id="cd00487">
    <property type="entry name" value="Pep_deformylase"/>
    <property type="match status" value="1"/>
</dbReference>
<dbReference type="PANTHER" id="PTHR10458">
    <property type="entry name" value="PEPTIDE DEFORMYLASE"/>
    <property type="match status" value="1"/>
</dbReference>